<evidence type="ECO:0000256" key="3">
    <source>
        <dbReference type="ARBA" id="ARBA00007931"/>
    </source>
</evidence>
<feature type="transmembrane region" description="Helical" evidence="11">
    <location>
        <begin position="172"/>
        <end position="196"/>
    </location>
</feature>
<keyword evidence="5 11" id="KW-0812">Transmembrane</keyword>
<dbReference type="EMBL" id="PNGT01000008">
    <property type="protein sequence ID" value="PMC51974.1"/>
    <property type="molecule type" value="Genomic_DNA"/>
</dbReference>
<evidence type="ECO:0000256" key="7">
    <source>
        <dbReference type="ARBA" id="ARBA00022833"/>
    </source>
</evidence>
<keyword evidence="6 11" id="KW-0378">Hydrolase</keyword>
<dbReference type="Gene3D" id="2.30.42.10">
    <property type="match status" value="1"/>
</dbReference>
<evidence type="ECO:0000256" key="8">
    <source>
        <dbReference type="ARBA" id="ARBA00022989"/>
    </source>
</evidence>
<dbReference type="InterPro" id="IPR041489">
    <property type="entry name" value="PDZ_6"/>
</dbReference>
<dbReference type="Proteomes" id="UP000235670">
    <property type="component" value="Unassembled WGS sequence"/>
</dbReference>
<dbReference type="CDD" id="cd06163">
    <property type="entry name" value="S2P-M50_PDZ_RseP-like"/>
    <property type="match status" value="1"/>
</dbReference>
<keyword evidence="10 11" id="KW-0472">Membrane</keyword>
<comment type="subcellular location">
    <subcellularLocation>
        <location evidence="2">Membrane</location>
        <topology evidence="2">Multi-pass membrane protein</topology>
    </subcellularLocation>
</comment>
<keyword evidence="11" id="KW-0479">Metal-binding</keyword>
<keyword evidence="8 11" id="KW-1133">Transmembrane helix</keyword>
<comment type="cofactor">
    <cofactor evidence="1 11">
        <name>Zn(2+)</name>
        <dbReference type="ChEBI" id="CHEBI:29105"/>
    </cofactor>
</comment>
<dbReference type="NCBIfam" id="TIGR00054">
    <property type="entry name" value="RIP metalloprotease RseP"/>
    <property type="match status" value="1"/>
</dbReference>
<feature type="transmembrane region" description="Helical" evidence="11">
    <location>
        <begin position="407"/>
        <end position="426"/>
    </location>
</feature>
<reference evidence="13 14" key="1">
    <citation type="submission" date="2017-09" db="EMBL/GenBank/DDBJ databases">
        <title>Bacterial strain isolated from the female urinary microbiota.</title>
        <authorList>
            <person name="Thomas-White K."/>
            <person name="Kumar N."/>
            <person name="Forster S."/>
            <person name="Putonti C."/>
            <person name="Lawley T."/>
            <person name="Wolfe A.J."/>
        </authorList>
    </citation>
    <scope>NUCLEOTIDE SEQUENCE [LARGE SCALE GENOMIC DNA]</scope>
    <source>
        <strain evidence="13 14">UMB0186</strain>
    </source>
</reference>
<dbReference type="InterPro" id="IPR004387">
    <property type="entry name" value="Pept_M50_Zn"/>
</dbReference>
<dbReference type="AlphaFoldDB" id="A0A2N6SDH0"/>
<dbReference type="SUPFAM" id="SSF50156">
    <property type="entry name" value="PDZ domain-like"/>
    <property type="match status" value="1"/>
</dbReference>
<dbReference type="GO" id="GO:0046872">
    <property type="term" value="F:metal ion binding"/>
    <property type="evidence" value="ECO:0007669"/>
    <property type="project" value="UniProtKB-KW"/>
</dbReference>
<dbReference type="STRING" id="84135.GCA_001052115_00942"/>
<keyword evidence="4 13" id="KW-0645">Protease</keyword>
<name>A0A2N6SDH0_9BACL</name>
<protein>
    <recommendedName>
        <fullName evidence="11">Zinc metalloprotease</fullName>
        <ecNumber evidence="11">3.4.24.-</ecNumber>
    </recommendedName>
</protein>
<evidence type="ECO:0000256" key="2">
    <source>
        <dbReference type="ARBA" id="ARBA00004141"/>
    </source>
</evidence>
<proteinExistence type="inferred from homology"/>
<dbReference type="CDD" id="cd23081">
    <property type="entry name" value="cpPDZ_EcRseP-like"/>
    <property type="match status" value="1"/>
</dbReference>
<evidence type="ECO:0000256" key="11">
    <source>
        <dbReference type="RuleBase" id="RU362031"/>
    </source>
</evidence>
<dbReference type="SMART" id="SM00228">
    <property type="entry name" value="PDZ"/>
    <property type="match status" value="1"/>
</dbReference>
<evidence type="ECO:0000256" key="10">
    <source>
        <dbReference type="ARBA" id="ARBA00023136"/>
    </source>
</evidence>
<dbReference type="PROSITE" id="PS50106">
    <property type="entry name" value="PDZ"/>
    <property type="match status" value="1"/>
</dbReference>
<dbReference type="GO" id="GO:0006508">
    <property type="term" value="P:proteolysis"/>
    <property type="evidence" value="ECO:0007669"/>
    <property type="project" value="UniProtKB-KW"/>
</dbReference>
<evidence type="ECO:0000259" key="12">
    <source>
        <dbReference type="PROSITE" id="PS50106"/>
    </source>
</evidence>
<dbReference type="PANTHER" id="PTHR42837:SF2">
    <property type="entry name" value="MEMBRANE METALLOPROTEASE ARASP2, CHLOROPLASTIC-RELATED"/>
    <property type="match status" value="1"/>
</dbReference>
<dbReference type="InterPro" id="IPR008915">
    <property type="entry name" value="Peptidase_M50"/>
</dbReference>
<comment type="caution">
    <text evidence="13">The sequence shown here is derived from an EMBL/GenBank/DDBJ whole genome shotgun (WGS) entry which is preliminary data.</text>
</comment>
<accession>A0A2N6SDH0</accession>
<organism evidence="13 14">
    <name type="scientific">Gemella sanguinis</name>
    <dbReference type="NCBI Taxonomy" id="84135"/>
    <lineage>
        <taxon>Bacteria</taxon>
        <taxon>Bacillati</taxon>
        <taxon>Bacillota</taxon>
        <taxon>Bacilli</taxon>
        <taxon>Bacillales</taxon>
        <taxon>Gemellaceae</taxon>
        <taxon>Gemella</taxon>
    </lineage>
</organism>
<comment type="similarity">
    <text evidence="3 11">Belongs to the peptidase M50B family.</text>
</comment>
<dbReference type="EC" id="3.4.24.-" evidence="11"/>
<feature type="domain" description="PDZ" evidence="12">
    <location>
        <begin position="198"/>
        <end position="237"/>
    </location>
</feature>
<dbReference type="GO" id="GO:0016020">
    <property type="term" value="C:membrane"/>
    <property type="evidence" value="ECO:0007669"/>
    <property type="project" value="UniProtKB-SubCell"/>
</dbReference>
<evidence type="ECO:0000313" key="13">
    <source>
        <dbReference type="EMBL" id="PMC51974.1"/>
    </source>
</evidence>
<dbReference type="InterPro" id="IPR036034">
    <property type="entry name" value="PDZ_sf"/>
</dbReference>
<gene>
    <name evidence="13" type="primary">rseP</name>
    <name evidence="13" type="ORF">CJ218_07170</name>
</gene>
<feature type="transmembrane region" description="Helical" evidence="11">
    <location>
        <begin position="313"/>
        <end position="331"/>
    </location>
</feature>
<evidence type="ECO:0000256" key="5">
    <source>
        <dbReference type="ARBA" id="ARBA00022692"/>
    </source>
</evidence>
<dbReference type="OrthoDB" id="9782003at2"/>
<dbReference type="PANTHER" id="PTHR42837">
    <property type="entry name" value="REGULATOR OF SIGMA-E PROTEASE RSEP"/>
    <property type="match status" value="1"/>
</dbReference>
<keyword evidence="7 11" id="KW-0862">Zinc</keyword>
<evidence type="ECO:0000313" key="14">
    <source>
        <dbReference type="Proteomes" id="UP000235670"/>
    </source>
</evidence>
<evidence type="ECO:0000256" key="6">
    <source>
        <dbReference type="ARBA" id="ARBA00022801"/>
    </source>
</evidence>
<keyword evidence="9 11" id="KW-0482">Metalloprotease</keyword>
<dbReference type="InterPro" id="IPR001478">
    <property type="entry name" value="PDZ"/>
</dbReference>
<sequence>MQGIIAFILIFFVVVTIHEFGHFIVAKKSGILCQEFAIGMGPKIFHKKIGETNFTIRLLPLGGYVKMPDNVFDFNNDVSMYDLKKGMNIRLKLDSNDKVEKIILDESNDMELLPIHLEDFDLTEKLFIRGFVGDESEYFEVRKDACVVFGGMEEQIAPLDRMFSSHSWGKKFWTLFAGPLMNFFLAAVIFIGLAFYTGVPVNNDDAKLGVVADNSPAQTAGLRAGDTITEVNGQSVSTWTGFVEKIKESNGQELTLKVNRDGSIQEVKVTPKEEVTKNKKGEEVKTYKVGIGKYQETKKGFVDSIKYGLQETLHYGTLIFTAIINLFVSLFTGGFSLNQLGGPVAIYEMSSSAAKSGLVTTLQWTGILSVNLGLMNLIPIPVLDGGRIIFVIYEAIFKKPINKKAQYYMTITFGLLMVALMLAVTWNDIQRLFGK</sequence>
<feature type="transmembrane region" description="Helical" evidence="11">
    <location>
        <begin position="6"/>
        <end position="25"/>
    </location>
</feature>
<evidence type="ECO:0000256" key="9">
    <source>
        <dbReference type="ARBA" id="ARBA00023049"/>
    </source>
</evidence>
<dbReference type="Pfam" id="PF02163">
    <property type="entry name" value="Peptidase_M50"/>
    <property type="match status" value="1"/>
</dbReference>
<dbReference type="RefSeq" id="WP_031552242.1">
    <property type="nucleotide sequence ID" value="NZ_JAAXPT010000005.1"/>
</dbReference>
<evidence type="ECO:0000256" key="4">
    <source>
        <dbReference type="ARBA" id="ARBA00022670"/>
    </source>
</evidence>
<dbReference type="GO" id="GO:0004222">
    <property type="term" value="F:metalloendopeptidase activity"/>
    <property type="evidence" value="ECO:0007669"/>
    <property type="project" value="InterPro"/>
</dbReference>
<dbReference type="Pfam" id="PF17820">
    <property type="entry name" value="PDZ_6"/>
    <property type="match status" value="1"/>
</dbReference>
<evidence type="ECO:0000256" key="1">
    <source>
        <dbReference type="ARBA" id="ARBA00001947"/>
    </source>
</evidence>